<dbReference type="SUPFAM" id="SSF56784">
    <property type="entry name" value="HAD-like"/>
    <property type="match status" value="1"/>
</dbReference>
<dbReference type="Gene3D" id="3.40.1110.10">
    <property type="entry name" value="Calcium-transporting ATPase, cytoplasmic domain N"/>
    <property type="match status" value="1"/>
</dbReference>
<evidence type="ECO:0000313" key="10">
    <source>
        <dbReference type="Proteomes" id="UP000285112"/>
    </source>
</evidence>
<dbReference type="InterPro" id="IPR059000">
    <property type="entry name" value="ATPase_P-type_domA"/>
</dbReference>
<dbReference type="InterPro" id="IPR051014">
    <property type="entry name" value="Cation_Transport_ATPase_IB"/>
</dbReference>
<dbReference type="InterPro" id="IPR012312">
    <property type="entry name" value="Hemerythrin-like"/>
</dbReference>
<dbReference type="EC" id="3.6.3.3" evidence="9"/>
<comment type="subcellular location">
    <subcellularLocation>
        <location evidence="1">Cell membrane</location>
        <topology evidence="1">Multi-pass membrane protein</topology>
    </subcellularLocation>
</comment>
<dbReference type="NCBIfam" id="TIGR01494">
    <property type="entry name" value="ATPase_P-type"/>
    <property type="match status" value="2"/>
</dbReference>
<feature type="transmembrane region" description="Helical" evidence="6">
    <location>
        <begin position="12"/>
        <end position="30"/>
    </location>
</feature>
<evidence type="ECO:0000256" key="6">
    <source>
        <dbReference type="RuleBase" id="RU362081"/>
    </source>
</evidence>
<dbReference type="InterPro" id="IPR023299">
    <property type="entry name" value="ATPase_P-typ_cyto_dom_N"/>
</dbReference>
<dbReference type="Gene3D" id="2.70.150.10">
    <property type="entry name" value="Calcium-transporting ATPase, cytoplasmic transduction domain A"/>
    <property type="match status" value="1"/>
</dbReference>
<dbReference type="GO" id="GO:0005524">
    <property type="term" value="F:ATP binding"/>
    <property type="evidence" value="ECO:0007669"/>
    <property type="project" value="UniProtKB-UniRule"/>
</dbReference>
<feature type="domain" description="Hemerythrin-like" evidence="8">
    <location>
        <begin position="620"/>
        <end position="753"/>
    </location>
</feature>
<dbReference type="PROSITE" id="PS00154">
    <property type="entry name" value="ATPASE_E1_E2"/>
    <property type="match status" value="1"/>
</dbReference>
<evidence type="ECO:0000259" key="7">
    <source>
        <dbReference type="Pfam" id="PF00122"/>
    </source>
</evidence>
<dbReference type="GO" id="GO:0019829">
    <property type="term" value="F:ATPase-coupled monoatomic cation transmembrane transporter activity"/>
    <property type="evidence" value="ECO:0007669"/>
    <property type="project" value="InterPro"/>
</dbReference>
<feature type="transmembrane region" description="Helical" evidence="6">
    <location>
        <begin position="232"/>
        <end position="251"/>
    </location>
</feature>
<feature type="transmembrane region" description="Helical" evidence="6">
    <location>
        <begin position="69"/>
        <end position="99"/>
    </location>
</feature>
<dbReference type="SUPFAM" id="SSF81653">
    <property type="entry name" value="Calcium ATPase, transduction domain A"/>
    <property type="match status" value="1"/>
</dbReference>
<dbReference type="Gene3D" id="3.40.50.1000">
    <property type="entry name" value="HAD superfamily/HAD-like"/>
    <property type="match status" value="1"/>
</dbReference>
<name>A0A419I6T6_9PSEU</name>
<dbReference type="InterPro" id="IPR001757">
    <property type="entry name" value="P_typ_ATPase"/>
</dbReference>
<evidence type="ECO:0000256" key="1">
    <source>
        <dbReference type="ARBA" id="ARBA00004651"/>
    </source>
</evidence>
<dbReference type="GO" id="GO:0015086">
    <property type="term" value="F:cadmium ion transmembrane transporter activity"/>
    <property type="evidence" value="ECO:0007669"/>
    <property type="project" value="TreeGrafter"/>
</dbReference>
<dbReference type="Pfam" id="PF00702">
    <property type="entry name" value="Hydrolase"/>
    <property type="match status" value="1"/>
</dbReference>
<reference evidence="9 10" key="1">
    <citation type="submission" date="2018-09" db="EMBL/GenBank/DDBJ databases">
        <title>YIM PH 21725 draft genome.</title>
        <authorList>
            <person name="Miao C."/>
        </authorList>
    </citation>
    <scope>NUCLEOTIDE SEQUENCE [LARGE SCALE GENOMIC DNA]</scope>
    <source>
        <strain evidence="10">YIM PH21725</strain>
    </source>
</reference>
<dbReference type="InterPro" id="IPR018303">
    <property type="entry name" value="ATPase_P-typ_P_site"/>
</dbReference>
<feature type="transmembrane region" description="Helical" evidence="6">
    <location>
        <begin position="257"/>
        <end position="277"/>
    </location>
</feature>
<dbReference type="GO" id="GO:0005886">
    <property type="term" value="C:plasma membrane"/>
    <property type="evidence" value="ECO:0007669"/>
    <property type="project" value="UniProtKB-SubCell"/>
</dbReference>
<organism evidence="9 10">
    <name type="scientific">Amycolatopsis panacis</name>
    <dbReference type="NCBI Taxonomy" id="2340917"/>
    <lineage>
        <taxon>Bacteria</taxon>
        <taxon>Bacillati</taxon>
        <taxon>Actinomycetota</taxon>
        <taxon>Actinomycetes</taxon>
        <taxon>Pseudonocardiales</taxon>
        <taxon>Pseudonocardiaceae</taxon>
        <taxon>Amycolatopsis</taxon>
    </lineage>
</organism>
<dbReference type="SUPFAM" id="SSF81665">
    <property type="entry name" value="Calcium ATPase, transmembrane domain M"/>
    <property type="match status" value="1"/>
</dbReference>
<evidence type="ECO:0000259" key="8">
    <source>
        <dbReference type="Pfam" id="PF01814"/>
    </source>
</evidence>
<dbReference type="Gene3D" id="1.20.120.520">
    <property type="entry name" value="nmb1532 protein domain like"/>
    <property type="match status" value="1"/>
</dbReference>
<keyword evidence="6" id="KW-1003">Cell membrane</keyword>
<dbReference type="PANTHER" id="PTHR48085:SF5">
    <property type="entry name" value="CADMIUM_ZINC-TRANSPORTING ATPASE HMA4-RELATED"/>
    <property type="match status" value="1"/>
</dbReference>
<dbReference type="AlphaFoldDB" id="A0A419I6T6"/>
<comment type="caution">
    <text evidence="9">The sequence shown here is derived from an EMBL/GenBank/DDBJ whole genome shotgun (WGS) entry which is preliminary data.</text>
</comment>
<keyword evidence="10" id="KW-1185">Reference proteome</keyword>
<evidence type="ECO:0000256" key="2">
    <source>
        <dbReference type="ARBA" id="ARBA00006024"/>
    </source>
</evidence>
<dbReference type="OrthoDB" id="7059309at2"/>
<dbReference type="Pfam" id="PF01814">
    <property type="entry name" value="Hemerythrin"/>
    <property type="match status" value="1"/>
</dbReference>
<dbReference type="InterPro" id="IPR023214">
    <property type="entry name" value="HAD_sf"/>
</dbReference>
<sequence>MAHRWKRVSGELSLFVVVAAALLAGGVLWLSGKSGWAWCWAAAAGAALVPAIWWVVADLRRRRWGADSLAVLALASTLAVGEFFAGAVIAVMVATGRVLESRARRRAGRDLSVLLERAPRTAHRRAGDELGEVPVGQLAAGDVVVVLPGEVVPVDAKLAAGGLFDESALTGEPLPVSRPAGDAVRSGVVNAGAAVEVTAVASAAESTYAGVVRLAETAAAQTAPVARLADRAAVWFLPAALLLAGAAWLLSGDVDRAVAVVVTATPCPLLLAVPIAVTAGMSRAARAGVVVKDGAALESLGRARVLFVDKTGTITVGRPEVTDVVCAPGHTVEEILRLAASVEYYSPHVLAAAVVRAAESAGIERARAAEVTEVPGTGVRGRVDGDLVRVGKLPAGHEIPVWAGSAARRGRLDLATVLWVERAGHPVAALLAKDRVRADAARTMRRLRTAGISTIRLLTGDRVDNAREVAALLGLDGVQAEVTPADKLDLVRAARAEGLVVMTGDGVNDAPALAAADVGVALGSRGATAAAQAADAVILDDRLARLADGAEIARRSRRLAVQSAAVGVALSLAAMATAAAGFLTPVWGAIVQEGIDVAVILNALRALRVPVAVDPAPARLVHRFETEHERLRPALLAIRQAADALAEGATPAADRAVRRARDVVVAQVLPHEIAEETELYPALSGVLGGPESTVPMSREHAEIGRLARRLERHLEESPTVIQTDQVDDLRATLYGLDAVLTLHFAQEEEAYFTLPTS</sequence>
<evidence type="ECO:0000256" key="3">
    <source>
        <dbReference type="ARBA" id="ARBA00022692"/>
    </source>
</evidence>
<keyword evidence="9" id="KW-0378">Hydrolase</keyword>
<keyword evidence="6" id="KW-0547">Nucleotide-binding</keyword>
<keyword evidence="6" id="KW-0067">ATP-binding</keyword>
<dbReference type="InterPro" id="IPR008250">
    <property type="entry name" value="ATPase_P-typ_transduc_dom_A_sf"/>
</dbReference>
<dbReference type="GO" id="GO:0016887">
    <property type="term" value="F:ATP hydrolysis activity"/>
    <property type="evidence" value="ECO:0007669"/>
    <property type="project" value="InterPro"/>
</dbReference>
<evidence type="ECO:0000313" key="9">
    <source>
        <dbReference type="EMBL" id="RJQ87264.1"/>
    </source>
</evidence>
<dbReference type="Pfam" id="PF00122">
    <property type="entry name" value="E1-E2_ATPase"/>
    <property type="match status" value="1"/>
</dbReference>
<keyword evidence="3 6" id="KW-0812">Transmembrane</keyword>
<gene>
    <name evidence="9" type="primary">cadA</name>
    <name evidence="9" type="ORF">D5S19_10060</name>
</gene>
<dbReference type="RefSeq" id="WP_120023074.1">
    <property type="nucleotide sequence ID" value="NZ_QZFV01000069.1"/>
</dbReference>
<dbReference type="NCBIfam" id="TIGR01512">
    <property type="entry name" value="ATPase-IB2_Cd"/>
    <property type="match status" value="1"/>
</dbReference>
<dbReference type="PRINTS" id="PR00119">
    <property type="entry name" value="CATATPASE"/>
</dbReference>
<keyword evidence="4 6" id="KW-1133">Transmembrane helix</keyword>
<protein>
    <submittedName>
        <fullName evidence="9">Cadmium-translocating P-type ATPase</fullName>
        <ecNumber evidence="9">3.6.3.3</ecNumber>
    </submittedName>
</protein>
<dbReference type="Proteomes" id="UP000285112">
    <property type="component" value="Unassembled WGS sequence"/>
</dbReference>
<comment type="similarity">
    <text evidence="2 6">Belongs to the cation transport ATPase (P-type) (TC 3.A.3) family. Type IB subfamily.</text>
</comment>
<accession>A0A419I6T6</accession>
<dbReference type="GO" id="GO:0046872">
    <property type="term" value="F:metal ion binding"/>
    <property type="evidence" value="ECO:0007669"/>
    <property type="project" value="UniProtKB-KW"/>
</dbReference>
<dbReference type="InterPro" id="IPR036412">
    <property type="entry name" value="HAD-like_sf"/>
</dbReference>
<feature type="transmembrane region" description="Helical" evidence="6">
    <location>
        <begin position="37"/>
        <end position="57"/>
    </location>
</feature>
<evidence type="ECO:0000256" key="5">
    <source>
        <dbReference type="ARBA" id="ARBA00023136"/>
    </source>
</evidence>
<keyword evidence="5 6" id="KW-0472">Membrane</keyword>
<keyword evidence="6" id="KW-0479">Metal-binding</keyword>
<evidence type="ECO:0000256" key="4">
    <source>
        <dbReference type="ARBA" id="ARBA00022989"/>
    </source>
</evidence>
<dbReference type="EMBL" id="QZFV01000069">
    <property type="protein sequence ID" value="RJQ87264.1"/>
    <property type="molecule type" value="Genomic_DNA"/>
</dbReference>
<proteinExistence type="inferred from homology"/>
<dbReference type="PANTHER" id="PTHR48085">
    <property type="entry name" value="CADMIUM/ZINC-TRANSPORTING ATPASE HMA2-RELATED"/>
    <property type="match status" value="1"/>
</dbReference>
<dbReference type="NCBIfam" id="TIGR01525">
    <property type="entry name" value="ATPase-IB_hvy"/>
    <property type="match status" value="1"/>
</dbReference>
<dbReference type="InterPro" id="IPR027256">
    <property type="entry name" value="P-typ_ATPase_IB"/>
</dbReference>
<dbReference type="InterPro" id="IPR023298">
    <property type="entry name" value="ATPase_P-typ_TM_dom_sf"/>
</dbReference>
<feature type="domain" description="P-type ATPase A" evidence="7">
    <location>
        <begin position="118"/>
        <end position="216"/>
    </location>
</feature>